<feature type="binding site" evidence="1">
    <location>
        <position position="181"/>
    </location>
    <ligand>
        <name>Mn(2+)</name>
        <dbReference type="ChEBI" id="CHEBI:29035"/>
        <label>2</label>
    </ligand>
</feature>
<comment type="caution">
    <text evidence="3">The sequence shown here is derived from an EMBL/GenBank/DDBJ whole genome shotgun (WGS) entry which is preliminary data.</text>
</comment>
<protein>
    <submittedName>
        <fullName evidence="3">Amidohydrolase</fullName>
    </submittedName>
</protein>
<feature type="binding site" evidence="1">
    <location>
        <position position="205"/>
    </location>
    <ligand>
        <name>Mn(2+)</name>
        <dbReference type="ChEBI" id="CHEBI:29035"/>
        <label>2</label>
    </ligand>
</feature>
<dbReference type="Pfam" id="PF01546">
    <property type="entry name" value="Peptidase_M20"/>
    <property type="match status" value="1"/>
</dbReference>
<evidence type="ECO:0000259" key="2">
    <source>
        <dbReference type="Pfam" id="PF07687"/>
    </source>
</evidence>
<dbReference type="Gene3D" id="3.40.630.10">
    <property type="entry name" value="Zn peptidases"/>
    <property type="match status" value="2"/>
</dbReference>
<keyword evidence="3" id="KW-0378">Hydrolase</keyword>
<dbReference type="Proteomes" id="UP000233343">
    <property type="component" value="Unassembled WGS sequence"/>
</dbReference>
<dbReference type="InterPro" id="IPR036264">
    <property type="entry name" value="Bact_exopeptidase_dim_dom"/>
</dbReference>
<keyword evidence="1" id="KW-0464">Manganese</keyword>
<keyword evidence="1" id="KW-0479">Metal-binding</keyword>
<dbReference type="AlphaFoldDB" id="A0A2N0ZCC2"/>
<evidence type="ECO:0000256" key="1">
    <source>
        <dbReference type="PIRSR" id="PIRSR005962-1"/>
    </source>
</evidence>
<evidence type="ECO:0000313" key="3">
    <source>
        <dbReference type="EMBL" id="PKG27135.1"/>
    </source>
</evidence>
<reference evidence="3 4" key="1">
    <citation type="journal article" date="2010" name="Int. J. Syst. Evol. Microbiol.">
        <title>Bacillus horneckiae sp. nov., isolated from a spacecraft-assembly clean room.</title>
        <authorList>
            <person name="Vaishampayan P."/>
            <person name="Probst A."/>
            <person name="Krishnamurthi S."/>
            <person name="Ghosh S."/>
            <person name="Osman S."/>
            <person name="McDowall A."/>
            <person name="Ruckmani A."/>
            <person name="Mayilraj S."/>
            <person name="Venkateswaran K."/>
        </authorList>
    </citation>
    <scope>NUCLEOTIDE SEQUENCE [LARGE SCALE GENOMIC DNA]</scope>
    <source>
        <strain evidence="4">1PO1SC</strain>
    </source>
</reference>
<dbReference type="EMBL" id="PISD01000050">
    <property type="protein sequence ID" value="PKG27135.1"/>
    <property type="molecule type" value="Genomic_DNA"/>
</dbReference>
<feature type="binding site" evidence="1">
    <location>
        <position position="147"/>
    </location>
    <ligand>
        <name>Mn(2+)</name>
        <dbReference type="ChEBI" id="CHEBI:29035"/>
        <label>2</label>
    </ligand>
</feature>
<dbReference type="PANTHER" id="PTHR30575:SF3">
    <property type="entry name" value="PEPTIDASE M20 DIMERISATION DOMAIN-CONTAINING PROTEIN"/>
    <property type="match status" value="1"/>
</dbReference>
<dbReference type="GO" id="GO:0005737">
    <property type="term" value="C:cytoplasm"/>
    <property type="evidence" value="ECO:0007669"/>
    <property type="project" value="TreeGrafter"/>
</dbReference>
<keyword evidence="4" id="KW-1185">Reference proteome</keyword>
<dbReference type="NCBIfam" id="TIGR01891">
    <property type="entry name" value="amidohydrolases"/>
    <property type="match status" value="1"/>
</dbReference>
<dbReference type="SUPFAM" id="SSF55031">
    <property type="entry name" value="Bacterial exopeptidase dimerisation domain"/>
    <property type="match status" value="1"/>
</dbReference>
<evidence type="ECO:0000313" key="4">
    <source>
        <dbReference type="Proteomes" id="UP000233343"/>
    </source>
</evidence>
<feature type="binding site" evidence="1">
    <location>
        <position position="403"/>
    </location>
    <ligand>
        <name>Mn(2+)</name>
        <dbReference type="ChEBI" id="CHEBI:29035"/>
        <label>2</label>
    </ligand>
</feature>
<dbReference type="InterPro" id="IPR002933">
    <property type="entry name" value="Peptidase_M20"/>
</dbReference>
<dbReference type="InterPro" id="IPR011650">
    <property type="entry name" value="Peptidase_M20_dimer"/>
</dbReference>
<proteinExistence type="predicted"/>
<dbReference type="GO" id="GO:0046872">
    <property type="term" value="F:metal ion binding"/>
    <property type="evidence" value="ECO:0007669"/>
    <property type="project" value="UniProtKB-KW"/>
</dbReference>
<dbReference type="PANTHER" id="PTHR30575">
    <property type="entry name" value="PEPTIDASE M20"/>
    <property type="match status" value="1"/>
</dbReference>
<dbReference type="Pfam" id="PF07687">
    <property type="entry name" value="M20_dimer"/>
    <property type="match status" value="1"/>
</dbReference>
<dbReference type="PIRSF" id="PIRSF005962">
    <property type="entry name" value="Pept_M20D_amidohydro"/>
    <property type="match status" value="1"/>
</dbReference>
<name>A0A2N0ZCC2_9BACI</name>
<feature type="binding site" evidence="1">
    <location>
        <position position="145"/>
    </location>
    <ligand>
        <name>Mn(2+)</name>
        <dbReference type="ChEBI" id="CHEBI:29035"/>
        <label>2</label>
    </ligand>
</feature>
<dbReference type="GO" id="GO:0016805">
    <property type="term" value="F:dipeptidase activity"/>
    <property type="evidence" value="ECO:0007669"/>
    <property type="project" value="TreeGrafter"/>
</dbReference>
<dbReference type="RefSeq" id="WP_083957505.1">
    <property type="nucleotide sequence ID" value="NZ_JBDLOW010000002.1"/>
</dbReference>
<dbReference type="SUPFAM" id="SSF53187">
    <property type="entry name" value="Zn-dependent exopeptidases"/>
    <property type="match status" value="1"/>
</dbReference>
<organism evidence="3 4">
    <name type="scientific">Cytobacillus horneckiae</name>
    <dbReference type="NCBI Taxonomy" id="549687"/>
    <lineage>
        <taxon>Bacteria</taxon>
        <taxon>Bacillati</taxon>
        <taxon>Bacillota</taxon>
        <taxon>Bacilli</taxon>
        <taxon>Bacillales</taxon>
        <taxon>Bacillaceae</taxon>
        <taxon>Cytobacillus</taxon>
    </lineage>
</organism>
<sequence>MNEFIKKLTPYLIKMRRHFHQYPEAAWTEYVTTASIAEELKQLDFNLYMGKEILKAEARMGMPSNQEIADNEKRAIAEGVSAEWMEKMAGAFTGIVAAYDTGRPGSHIAIRFDIDALPIKESAEAGHFPADEGFISKREGFMHACGHDGHAAIGLGVARFIHEFKQRLYGRFTLLFQPGEEGGRGAKPMVEQGLLDSADYFIGGHIGIHSLKVGEIAATATKFLASTKINASFYGKSAHAGLSPNEGRNALLAAAAASLHLNGITRHADGHTRINVGKLEAGSGRNIVADFARMEIETRGESTELNENYMVPEARRIIEASAALYDVKAEIEMVGTAPSEECSKEWVERIQESVDESTAIHRVIPELTMGASEDATYMMQRVKQQGGSATYMIFGTPLSAGHHHPRFDYDEAVLPIAVETIGRAVLKLQQ</sequence>
<accession>A0A2N0ZCC2</accession>
<comment type="cofactor">
    <cofactor evidence="1">
        <name>Mn(2+)</name>
        <dbReference type="ChEBI" id="CHEBI:29035"/>
    </cofactor>
    <text evidence="1">The Mn(2+) ion enhances activity.</text>
</comment>
<dbReference type="InterPro" id="IPR017439">
    <property type="entry name" value="Amidohydrolase"/>
</dbReference>
<feature type="domain" description="Peptidase M20 dimerisation" evidence="2">
    <location>
        <begin position="224"/>
        <end position="304"/>
    </location>
</feature>
<dbReference type="InterPro" id="IPR052030">
    <property type="entry name" value="Peptidase_M20/M20A_hydrolases"/>
</dbReference>
<gene>
    <name evidence="3" type="ORF">CWS20_20610</name>
</gene>
<dbReference type="GO" id="GO:0046657">
    <property type="term" value="P:folic acid catabolic process"/>
    <property type="evidence" value="ECO:0007669"/>
    <property type="project" value="TreeGrafter"/>
</dbReference>
<dbReference type="GO" id="GO:0071713">
    <property type="term" value="F:para-aminobenzoyl-glutamate hydrolase activity"/>
    <property type="evidence" value="ECO:0007669"/>
    <property type="project" value="TreeGrafter"/>
</dbReference>